<reference evidence="2" key="1">
    <citation type="journal article" date="2011" name="PLoS Genet.">
        <title>Genomic analysis of the necrotrophic fungal pathogens Sclerotinia sclerotiorum and Botrytis cinerea.</title>
        <authorList>
            <person name="Amselem J."/>
            <person name="Cuomo C.A."/>
            <person name="van Kan J.A."/>
            <person name="Viaud M."/>
            <person name="Benito E.P."/>
            <person name="Couloux A."/>
            <person name="Coutinho P.M."/>
            <person name="de Vries R.P."/>
            <person name="Dyer P.S."/>
            <person name="Fillinger S."/>
            <person name="Fournier E."/>
            <person name="Gout L."/>
            <person name="Hahn M."/>
            <person name="Kohn L."/>
            <person name="Lapalu N."/>
            <person name="Plummer K.M."/>
            <person name="Pradier J.M."/>
            <person name="Quevillon E."/>
            <person name="Sharon A."/>
            <person name="Simon A."/>
            <person name="ten Have A."/>
            <person name="Tudzynski B."/>
            <person name="Tudzynski P."/>
            <person name="Wincker P."/>
            <person name="Andrew M."/>
            <person name="Anthouard V."/>
            <person name="Beever R.E."/>
            <person name="Beffa R."/>
            <person name="Benoit I."/>
            <person name="Bouzid O."/>
            <person name="Brault B."/>
            <person name="Chen Z."/>
            <person name="Choquer M."/>
            <person name="Collemare J."/>
            <person name="Cotton P."/>
            <person name="Danchin E.G."/>
            <person name="Da Silva C."/>
            <person name="Gautier A."/>
            <person name="Giraud C."/>
            <person name="Giraud T."/>
            <person name="Gonzalez C."/>
            <person name="Grossetete S."/>
            <person name="Guldener U."/>
            <person name="Henrissat B."/>
            <person name="Howlett B.J."/>
            <person name="Kodira C."/>
            <person name="Kretschmer M."/>
            <person name="Lappartient A."/>
            <person name="Leroch M."/>
            <person name="Levis C."/>
            <person name="Mauceli E."/>
            <person name="Neuveglise C."/>
            <person name="Oeser B."/>
            <person name="Pearson M."/>
            <person name="Poulain J."/>
            <person name="Poussereau N."/>
            <person name="Quesneville H."/>
            <person name="Rascle C."/>
            <person name="Schumacher J."/>
            <person name="Segurens B."/>
            <person name="Sexton A."/>
            <person name="Silva E."/>
            <person name="Sirven C."/>
            <person name="Soanes D.M."/>
            <person name="Talbot N.J."/>
            <person name="Templeton M."/>
            <person name="Yandava C."/>
            <person name="Yarden O."/>
            <person name="Zeng Q."/>
            <person name="Rollins J.A."/>
            <person name="Lebrun M.H."/>
            <person name="Dickman M."/>
        </authorList>
    </citation>
    <scope>NUCLEOTIDE SEQUENCE [LARGE SCALE GENOMIC DNA]</scope>
    <source>
        <strain evidence="2">T4</strain>
    </source>
</reference>
<name>G2Y521_BOTF4</name>
<accession>G2Y521</accession>
<gene>
    <name evidence="1" type="ORF">BofuT4_uP037410.1</name>
</gene>
<proteinExistence type="predicted"/>
<evidence type="ECO:0000313" key="1">
    <source>
        <dbReference type="EMBL" id="CCD47761.1"/>
    </source>
</evidence>
<sequence length="36" mass="4065">MKIEKYGIASATILQNLTHDSFGKKGSESRIIEREI</sequence>
<dbReference type="Proteomes" id="UP000008177">
    <property type="component" value="Unplaced contigs"/>
</dbReference>
<dbReference type="InParanoid" id="G2Y521"/>
<evidence type="ECO:0000313" key="2">
    <source>
        <dbReference type="Proteomes" id="UP000008177"/>
    </source>
</evidence>
<dbReference type="EMBL" id="FQ790287">
    <property type="protein sequence ID" value="CCD47761.1"/>
    <property type="molecule type" value="Genomic_DNA"/>
</dbReference>
<protein>
    <submittedName>
        <fullName evidence="1">Uncharacterized protein</fullName>
    </submittedName>
</protein>
<organism evidence="1 2">
    <name type="scientific">Botryotinia fuckeliana (strain T4)</name>
    <name type="common">Noble rot fungus</name>
    <name type="synonym">Botrytis cinerea</name>
    <dbReference type="NCBI Taxonomy" id="999810"/>
    <lineage>
        <taxon>Eukaryota</taxon>
        <taxon>Fungi</taxon>
        <taxon>Dikarya</taxon>
        <taxon>Ascomycota</taxon>
        <taxon>Pezizomycotina</taxon>
        <taxon>Leotiomycetes</taxon>
        <taxon>Helotiales</taxon>
        <taxon>Sclerotiniaceae</taxon>
        <taxon>Botrytis</taxon>
    </lineage>
</organism>
<dbReference type="HOGENOM" id="CLU_3359555_0_0_1"/>
<dbReference type="AlphaFoldDB" id="G2Y521"/>